<evidence type="ECO:0000313" key="1">
    <source>
        <dbReference type="EMBL" id="CAB4659300.1"/>
    </source>
</evidence>
<gene>
    <name evidence="1" type="ORF">UFOPK2237_00969</name>
</gene>
<proteinExistence type="predicted"/>
<name>A0A6J6LBL3_9ZZZZ</name>
<organism evidence="1">
    <name type="scientific">freshwater metagenome</name>
    <dbReference type="NCBI Taxonomy" id="449393"/>
    <lineage>
        <taxon>unclassified sequences</taxon>
        <taxon>metagenomes</taxon>
        <taxon>ecological metagenomes</taxon>
    </lineage>
</organism>
<reference evidence="1" key="1">
    <citation type="submission" date="2020-05" db="EMBL/GenBank/DDBJ databases">
        <authorList>
            <person name="Chiriac C."/>
            <person name="Salcher M."/>
            <person name="Ghai R."/>
            <person name="Kavagutti S V."/>
        </authorList>
    </citation>
    <scope>NUCLEOTIDE SEQUENCE</scope>
</reference>
<protein>
    <submittedName>
        <fullName evidence="1">Unannotated protein</fullName>
    </submittedName>
</protein>
<sequence>MPHSLACETSWAFAAFTASRSTRPSDSGLDTASELNNESEIGVELGPDTAFAGVAPITPANSAKLIKKSPDLFALGKILTSLIYVFHNEDLAHLNPRTTQESMVR</sequence>
<accession>A0A6J6LBL3</accession>
<dbReference type="EMBL" id="CAEZWI010000137">
    <property type="protein sequence ID" value="CAB4659300.1"/>
    <property type="molecule type" value="Genomic_DNA"/>
</dbReference>
<dbReference type="AlphaFoldDB" id="A0A6J6LBL3"/>